<sequence length="220" mass="24587">MEKTEVNFFRLYFLWPATATFLTIIFYVLLKDLVLVQTTAPLIGNDVIVLPFAIYWWHNVIAMGVVFIISCYAYQNYFAFDKNKKEWIKSGLSMGSVVGSAMVVDISLDIPIIASCIFGLSIGFFTGLAMIFRSGFVRASLLVISYGLIFGVIVGFAHGLFFGLMIAVVFILAWLLLFGLLSKIVSDLTLLAKWFLRSQALNRALHSNAVQKIVNTYTGH</sequence>
<keyword evidence="1" id="KW-1133">Transmembrane helix</keyword>
<feature type="transmembrane region" description="Helical" evidence="1">
    <location>
        <begin position="139"/>
        <end position="156"/>
    </location>
</feature>
<comment type="caution">
    <text evidence="2">The sequence shown here is derived from an EMBL/GenBank/DDBJ whole genome shotgun (WGS) entry which is preliminary data.</text>
</comment>
<evidence type="ECO:0000313" key="2">
    <source>
        <dbReference type="EMBL" id="PIZ99533.1"/>
    </source>
</evidence>
<dbReference type="Proteomes" id="UP000230405">
    <property type="component" value="Unassembled WGS sequence"/>
</dbReference>
<feature type="transmembrane region" description="Helical" evidence="1">
    <location>
        <begin position="12"/>
        <end position="30"/>
    </location>
</feature>
<dbReference type="EMBL" id="PFPO01000022">
    <property type="protein sequence ID" value="PIZ99533.1"/>
    <property type="molecule type" value="Genomic_DNA"/>
</dbReference>
<evidence type="ECO:0000313" key="3">
    <source>
        <dbReference type="Proteomes" id="UP000230405"/>
    </source>
</evidence>
<keyword evidence="1" id="KW-0812">Transmembrane</keyword>
<feature type="transmembrane region" description="Helical" evidence="1">
    <location>
        <begin position="54"/>
        <end position="74"/>
    </location>
</feature>
<feature type="transmembrane region" description="Helical" evidence="1">
    <location>
        <begin position="162"/>
        <end position="181"/>
    </location>
</feature>
<keyword evidence="1" id="KW-0472">Membrane</keyword>
<reference evidence="3" key="1">
    <citation type="submission" date="2017-09" db="EMBL/GenBank/DDBJ databases">
        <title>Depth-based differentiation of microbial function through sediment-hosted aquifers and enrichment of novel symbionts in the deep terrestrial subsurface.</title>
        <authorList>
            <person name="Probst A.J."/>
            <person name="Ladd B."/>
            <person name="Jarett J.K."/>
            <person name="Geller-Mcgrath D.E."/>
            <person name="Sieber C.M.K."/>
            <person name="Emerson J.B."/>
            <person name="Anantharaman K."/>
            <person name="Thomas B.C."/>
            <person name="Malmstrom R."/>
            <person name="Stieglmeier M."/>
            <person name="Klingl A."/>
            <person name="Woyke T."/>
            <person name="Ryan C.M."/>
            <person name="Banfield J.F."/>
        </authorList>
    </citation>
    <scope>NUCLEOTIDE SEQUENCE [LARGE SCALE GENOMIC DNA]</scope>
</reference>
<name>A0A2M7VFU4_9BACT</name>
<accession>A0A2M7VFU4</accession>
<dbReference type="AlphaFoldDB" id="A0A2M7VFU4"/>
<evidence type="ECO:0000256" key="1">
    <source>
        <dbReference type="SAM" id="Phobius"/>
    </source>
</evidence>
<gene>
    <name evidence="2" type="ORF">COX77_01225</name>
</gene>
<feature type="transmembrane region" description="Helical" evidence="1">
    <location>
        <begin position="86"/>
        <end position="104"/>
    </location>
</feature>
<protein>
    <submittedName>
        <fullName evidence="2">Uncharacterized protein</fullName>
    </submittedName>
</protein>
<feature type="transmembrane region" description="Helical" evidence="1">
    <location>
        <begin position="110"/>
        <end position="132"/>
    </location>
</feature>
<organism evidence="2 3">
    <name type="scientific">Candidatus Komeilibacteria bacterium CG_4_10_14_0_2_um_filter_37_10</name>
    <dbReference type="NCBI Taxonomy" id="1974470"/>
    <lineage>
        <taxon>Bacteria</taxon>
        <taxon>Candidatus Komeiliibacteriota</taxon>
    </lineage>
</organism>
<proteinExistence type="predicted"/>